<protein>
    <submittedName>
        <fullName evidence="1">Uncharacterized protein</fullName>
    </submittedName>
</protein>
<name>A0A0K2TS91_LEPSM</name>
<reference evidence="1" key="1">
    <citation type="submission" date="2014-05" db="EMBL/GenBank/DDBJ databases">
        <authorList>
            <person name="Chronopoulou M."/>
        </authorList>
    </citation>
    <scope>NUCLEOTIDE SEQUENCE</scope>
    <source>
        <tissue evidence="1">Whole organism</tissue>
    </source>
</reference>
<dbReference type="EMBL" id="HACA01010920">
    <property type="protein sequence ID" value="CDW28281.1"/>
    <property type="molecule type" value="Transcribed_RNA"/>
</dbReference>
<proteinExistence type="predicted"/>
<accession>A0A0K2TS91</accession>
<evidence type="ECO:0000313" key="1">
    <source>
        <dbReference type="EMBL" id="CDW28281.1"/>
    </source>
</evidence>
<dbReference type="AlphaFoldDB" id="A0A0K2TS91"/>
<organism evidence="1">
    <name type="scientific">Lepeophtheirus salmonis</name>
    <name type="common">Salmon louse</name>
    <name type="synonym">Caligus salmonis</name>
    <dbReference type="NCBI Taxonomy" id="72036"/>
    <lineage>
        <taxon>Eukaryota</taxon>
        <taxon>Metazoa</taxon>
        <taxon>Ecdysozoa</taxon>
        <taxon>Arthropoda</taxon>
        <taxon>Crustacea</taxon>
        <taxon>Multicrustacea</taxon>
        <taxon>Hexanauplia</taxon>
        <taxon>Copepoda</taxon>
        <taxon>Siphonostomatoida</taxon>
        <taxon>Caligidae</taxon>
        <taxon>Lepeophtheirus</taxon>
    </lineage>
</organism>
<sequence length="59" mass="6776">MQNIPDVKLPVGKINGGVNVPGKITWNQNNDIVFDNLKNVCEISSLSVMKFYYKRRYCL</sequence>